<dbReference type="SUPFAM" id="SSF53271">
    <property type="entry name" value="PRTase-like"/>
    <property type="match status" value="1"/>
</dbReference>
<sequence length="307" mass="33694">MVNRAPGSALDEEPKLPSKKESLVGQVSPGPAPMREFGFTPAMTHPLYVFRDDRELKAHRLYADAKKGDRIAALDLVKDLGIPLLNDVAHLFLHGVLPNDCIFVAPHAREVTGDNAIPQTLAALLSIAGGQLDAEIVQTSKVYHTGADPMERLNRRPSFHGKILRGGHYVLVDDVTTLGGTLCDLADFIHRGGGIPIAAAVLVNASRSGRLYPAQKTVASLEARYGNEIREIFNIVPRALTADEAQYLIGFRTAEEIRGRSAQAKQKTDLRLRSKGVFVTEGVAEKRVIRHRTLFRSGFHWIGKKRS</sequence>
<dbReference type="STRING" id="169427.SAMN05192548_104355"/>
<dbReference type="Proteomes" id="UP000184395">
    <property type="component" value="Unassembled WGS sequence"/>
</dbReference>
<evidence type="ECO:0008006" key="4">
    <source>
        <dbReference type="Google" id="ProtNLM"/>
    </source>
</evidence>
<reference evidence="2 3" key="1">
    <citation type="submission" date="2016-11" db="EMBL/GenBank/DDBJ databases">
        <authorList>
            <person name="Jaros S."/>
            <person name="Januszkiewicz K."/>
            <person name="Wedrychowicz H."/>
        </authorList>
    </citation>
    <scope>NUCLEOTIDE SEQUENCE [LARGE SCALE GENOMIC DNA]</scope>
    <source>
        <strain evidence="2 3">LMG 20594</strain>
    </source>
</reference>
<evidence type="ECO:0000313" key="2">
    <source>
        <dbReference type="EMBL" id="SHK88871.1"/>
    </source>
</evidence>
<dbReference type="Gene3D" id="3.40.50.2020">
    <property type="match status" value="1"/>
</dbReference>
<feature type="compositionally biased region" description="Basic and acidic residues" evidence="1">
    <location>
        <begin position="12"/>
        <end position="22"/>
    </location>
</feature>
<feature type="region of interest" description="Disordered" evidence="1">
    <location>
        <begin position="1"/>
        <end position="27"/>
    </location>
</feature>
<dbReference type="RefSeq" id="WP_235004980.1">
    <property type="nucleotide sequence ID" value="NZ_CADFGY010000041.1"/>
</dbReference>
<protein>
    <recommendedName>
        <fullName evidence="4">Phosphoribosyltransferase</fullName>
    </recommendedName>
</protein>
<dbReference type="AlphaFoldDB" id="A0A1M6W538"/>
<name>A0A1M6W538_9BURK</name>
<evidence type="ECO:0000313" key="3">
    <source>
        <dbReference type="Proteomes" id="UP000184395"/>
    </source>
</evidence>
<organism evidence="2 3">
    <name type="scientific">Paraburkholderia terricola</name>
    <dbReference type="NCBI Taxonomy" id="169427"/>
    <lineage>
        <taxon>Bacteria</taxon>
        <taxon>Pseudomonadati</taxon>
        <taxon>Pseudomonadota</taxon>
        <taxon>Betaproteobacteria</taxon>
        <taxon>Burkholderiales</taxon>
        <taxon>Burkholderiaceae</taxon>
        <taxon>Paraburkholderia</taxon>
    </lineage>
</organism>
<evidence type="ECO:0000256" key="1">
    <source>
        <dbReference type="SAM" id="MobiDB-lite"/>
    </source>
</evidence>
<dbReference type="InterPro" id="IPR000836">
    <property type="entry name" value="PRTase_dom"/>
</dbReference>
<accession>A0A1M6W538</accession>
<proteinExistence type="predicted"/>
<dbReference type="InterPro" id="IPR029057">
    <property type="entry name" value="PRTase-like"/>
</dbReference>
<dbReference type="CDD" id="cd06223">
    <property type="entry name" value="PRTases_typeI"/>
    <property type="match status" value="1"/>
</dbReference>
<gene>
    <name evidence="2" type="ORF">SAMN05192548_104355</name>
</gene>
<dbReference type="EMBL" id="FRAB01000043">
    <property type="protein sequence ID" value="SHK88871.1"/>
    <property type="molecule type" value="Genomic_DNA"/>
</dbReference>